<dbReference type="PANTHER" id="PTHR33096">
    <property type="entry name" value="CXC2 DOMAIN-CONTAINING PROTEIN"/>
    <property type="match status" value="1"/>
</dbReference>
<dbReference type="Pfam" id="PF18758">
    <property type="entry name" value="KDZ"/>
    <property type="match status" value="1"/>
</dbReference>
<proteinExistence type="predicted"/>
<name>A0A8B6HH83_MYTGA</name>
<accession>A0A8B6HH83</accession>
<feature type="region of interest" description="Disordered" evidence="1">
    <location>
        <begin position="242"/>
        <end position="263"/>
    </location>
</feature>
<keyword evidence="3" id="KW-1185">Reference proteome</keyword>
<reference evidence="2" key="1">
    <citation type="submission" date="2018-11" db="EMBL/GenBank/DDBJ databases">
        <authorList>
            <person name="Alioto T."/>
            <person name="Alioto T."/>
        </authorList>
    </citation>
    <scope>NUCLEOTIDE SEQUENCE</scope>
</reference>
<comment type="caution">
    <text evidence="2">The sequence shown here is derived from an EMBL/GenBank/DDBJ whole genome shotgun (WGS) entry which is preliminary data.</text>
</comment>
<protein>
    <submittedName>
        <fullName evidence="2">Uncharacterized protein</fullName>
    </submittedName>
</protein>
<dbReference type="OrthoDB" id="10063408at2759"/>
<evidence type="ECO:0000313" key="3">
    <source>
        <dbReference type="Proteomes" id="UP000596742"/>
    </source>
</evidence>
<dbReference type="InterPro" id="IPR040521">
    <property type="entry name" value="KDZ"/>
</dbReference>
<dbReference type="EMBL" id="UYJE01009998">
    <property type="protein sequence ID" value="VDI78762.1"/>
    <property type="molecule type" value="Genomic_DNA"/>
</dbReference>
<gene>
    <name evidence="2" type="ORF">MGAL_10B038293</name>
</gene>
<feature type="compositionally biased region" description="Basic and acidic residues" evidence="1">
    <location>
        <begin position="243"/>
        <end position="255"/>
    </location>
</feature>
<sequence length="276" mass="30899">MSFENQEIRIHFGIIDNFRVNPFRQCFFDSFVPEARDINELGGMSISELAPNDKDTDSPPDIPLDLLEATLMAFETDKKVEDEFVAVKSESRAKRHLRKKITFSIPIFHCYGHSIACQSLYGPMKTENHGLTNGEGIERLWSYLGGFSSITKEMTSENRTDLLIDSLIYFGQKIRDKLANKDDTTRRSMDLEKMKAVLFILDTFKFSGKANHEISGLYPSTCPRSVTLPGEESPAGIALGVTETRKPSDHGKDSDPPEGAGVLSTQISCSMRFSQV</sequence>
<dbReference type="PANTHER" id="PTHR33096:SF1">
    <property type="entry name" value="CXC1-LIKE CYSTEINE CLUSTER ASSOCIATED WITH KDZ TRANSPOSASES DOMAIN-CONTAINING PROTEIN"/>
    <property type="match status" value="1"/>
</dbReference>
<dbReference type="Proteomes" id="UP000596742">
    <property type="component" value="Unassembled WGS sequence"/>
</dbReference>
<evidence type="ECO:0000313" key="2">
    <source>
        <dbReference type="EMBL" id="VDI78762.1"/>
    </source>
</evidence>
<organism evidence="2 3">
    <name type="scientific">Mytilus galloprovincialis</name>
    <name type="common">Mediterranean mussel</name>
    <dbReference type="NCBI Taxonomy" id="29158"/>
    <lineage>
        <taxon>Eukaryota</taxon>
        <taxon>Metazoa</taxon>
        <taxon>Spiralia</taxon>
        <taxon>Lophotrochozoa</taxon>
        <taxon>Mollusca</taxon>
        <taxon>Bivalvia</taxon>
        <taxon>Autobranchia</taxon>
        <taxon>Pteriomorphia</taxon>
        <taxon>Mytilida</taxon>
        <taxon>Mytiloidea</taxon>
        <taxon>Mytilidae</taxon>
        <taxon>Mytilinae</taxon>
        <taxon>Mytilus</taxon>
    </lineage>
</organism>
<dbReference type="AlphaFoldDB" id="A0A8B6HH83"/>
<evidence type="ECO:0000256" key="1">
    <source>
        <dbReference type="SAM" id="MobiDB-lite"/>
    </source>
</evidence>